<dbReference type="AlphaFoldDB" id="A0A921E748"/>
<protein>
    <submittedName>
        <fullName evidence="2">GNAT family N-acetyltransferase</fullName>
        <ecNumber evidence="2">2.3.1.-</ecNumber>
    </submittedName>
</protein>
<dbReference type="Gene3D" id="3.40.630.30">
    <property type="match status" value="1"/>
</dbReference>
<proteinExistence type="predicted"/>
<reference evidence="2" key="1">
    <citation type="journal article" date="2021" name="PeerJ">
        <title>Extensive microbial diversity within the chicken gut microbiome revealed by metagenomics and culture.</title>
        <authorList>
            <person name="Gilroy R."/>
            <person name="Ravi A."/>
            <person name="Getino M."/>
            <person name="Pursley I."/>
            <person name="Horton D.L."/>
            <person name="Alikhan N.F."/>
            <person name="Baker D."/>
            <person name="Gharbi K."/>
            <person name="Hall N."/>
            <person name="Watson M."/>
            <person name="Adriaenssens E.M."/>
            <person name="Foster-Nyarko E."/>
            <person name="Jarju S."/>
            <person name="Secka A."/>
            <person name="Antonio M."/>
            <person name="Oren A."/>
            <person name="Chaudhuri R.R."/>
            <person name="La Ragione R."/>
            <person name="Hildebrand F."/>
            <person name="Pallen M.J."/>
        </authorList>
    </citation>
    <scope>NUCLEOTIDE SEQUENCE</scope>
    <source>
        <strain evidence="2">4100</strain>
    </source>
</reference>
<evidence type="ECO:0000313" key="3">
    <source>
        <dbReference type="Proteomes" id="UP000711407"/>
    </source>
</evidence>
<dbReference type="EMBL" id="DYXT01000005">
    <property type="protein sequence ID" value="HJE38238.1"/>
    <property type="molecule type" value="Genomic_DNA"/>
</dbReference>
<feature type="domain" description="BioF2-like acetyltransferase" evidence="1">
    <location>
        <begin position="158"/>
        <end position="282"/>
    </location>
</feature>
<dbReference type="Proteomes" id="UP000711407">
    <property type="component" value="Unassembled WGS sequence"/>
</dbReference>
<dbReference type="InterPro" id="IPR038740">
    <property type="entry name" value="BioF2-like_GNAT_dom"/>
</dbReference>
<keyword evidence="2" id="KW-0808">Transferase</keyword>
<accession>A0A921E748</accession>
<evidence type="ECO:0000313" key="2">
    <source>
        <dbReference type="EMBL" id="HJE38238.1"/>
    </source>
</evidence>
<sequence>MKATRISPSEYARLFPATSVVYNSVEFSELNSCKCQEVHYIALADDGGKVRLGATFGMVDGELRMPFSAPFGCIEEPKPQQVSYYVDAIDALKSYGDEHKCRLRLTLPPVIYSRHSHIEKQYLAAITRGAELLYTDYSHAMPLSRDMDVLKLLTPQSRRKYKASVRAGLECRAYDASDFTALEEAYSVIKIHHEAHGYPVRMTFDNLRDTIARMVGGSVYMVSHGGCTVAAAINYHHPSGIVQGVYWGNIPESAGLSPMNNIAVEMSIDFARQGLRWFDLGPSSIRGVPDAGLCLFKESLGFGLFTKPTLMV</sequence>
<dbReference type="GO" id="GO:0016746">
    <property type="term" value="F:acyltransferase activity"/>
    <property type="evidence" value="ECO:0007669"/>
    <property type="project" value="UniProtKB-KW"/>
</dbReference>
<gene>
    <name evidence="2" type="ORF">K8V47_00520</name>
</gene>
<dbReference type="EC" id="2.3.1.-" evidence="2"/>
<evidence type="ECO:0000259" key="1">
    <source>
        <dbReference type="Pfam" id="PF13480"/>
    </source>
</evidence>
<organism evidence="2 3">
    <name type="scientific">Candidatus Amulumruptor caecigallinarius</name>
    <dbReference type="NCBI Taxonomy" id="2109911"/>
    <lineage>
        <taxon>Bacteria</taxon>
        <taxon>Pseudomonadati</taxon>
        <taxon>Bacteroidota</taxon>
        <taxon>Bacteroidia</taxon>
        <taxon>Bacteroidales</taxon>
        <taxon>Muribaculaceae</taxon>
        <taxon>Candidatus Amulumruptor</taxon>
    </lineage>
</organism>
<dbReference type="SUPFAM" id="SSF55729">
    <property type="entry name" value="Acyl-CoA N-acyltransferases (Nat)"/>
    <property type="match status" value="1"/>
</dbReference>
<comment type="caution">
    <text evidence="2">The sequence shown here is derived from an EMBL/GenBank/DDBJ whole genome shotgun (WGS) entry which is preliminary data.</text>
</comment>
<dbReference type="Pfam" id="PF13480">
    <property type="entry name" value="Acetyltransf_6"/>
    <property type="match status" value="1"/>
</dbReference>
<reference evidence="2" key="2">
    <citation type="submission" date="2021-09" db="EMBL/GenBank/DDBJ databases">
        <authorList>
            <person name="Gilroy R."/>
        </authorList>
    </citation>
    <scope>NUCLEOTIDE SEQUENCE</scope>
    <source>
        <strain evidence="2">4100</strain>
    </source>
</reference>
<dbReference type="InterPro" id="IPR016181">
    <property type="entry name" value="Acyl_CoA_acyltransferase"/>
</dbReference>
<keyword evidence="2" id="KW-0012">Acyltransferase</keyword>
<name>A0A921E748_9BACT</name>